<dbReference type="AlphaFoldDB" id="A0AAP0EFW3"/>
<dbReference type="Proteomes" id="UP001417504">
    <property type="component" value="Unassembled WGS sequence"/>
</dbReference>
<feature type="compositionally biased region" description="Low complexity" evidence="1">
    <location>
        <begin position="16"/>
        <end position="40"/>
    </location>
</feature>
<keyword evidence="3" id="KW-1185">Reference proteome</keyword>
<proteinExistence type="predicted"/>
<dbReference type="EMBL" id="JBBNAE010000010">
    <property type="protein sequence ID" value="KAK9091430.1"/>
    <property type="molecule type" value="Genomic_DNA"/>
</dbReference>
<accession>A0AAP0EFW3</accession>
<dbReference type="PANTHER" id="PTHR36756:SF1">
    <property type="entry name" value="EXPRESSED PROTEIN"/>
    <property type="match status" value="1"/>
</dbReference>
<protein>
    <submittedName>
        <fullName evidence="2">Uncharacterized protein</fullName>
    </submittedName>
</protein>
<gene>
    <name evidence="2" type="ORF">Sjap_024607</name>
</gene>
<evidence type="ECO:0000313" key="2">
    <source>
        <dbReference type="EMBL" id="KAK9091430.1"/>
    </source>
</evidence>
<organism evidence="2 3">
    <name type="scientific">Stephania japonica</name>
    <dbReference type="NCBI Taxonomy" id="461633"/>
    <lineage>
        <taxon>Eukaryota</taxon>
        <taxon>Viridiplantae</taxon>
        <taxon>Streptophyta</taxon>
        <taxon>Embryophyta</taxon>
        <taxon>Tracheophyta</taxon>
        <taxon>Spermatophyta</taxon>
        <taxon>Magnoliopsida</taxon>
        <taxon>Ranunculales</taxon>
        <taxon>Menispermaceae</taxon>
        <taxon>Menispermoideae</taxon>
        <taxon>Cissampelideae</taxon>
        <taxon>Stephania</taxon>
    </lineage>
</organism>
<evidence type="ECO:0000313" key="3">
    <source>
        <dbReference type="Proteomes" id="UP001417504"/>
    </source>
</evidence>
<feature type="compositionally biased region" description="Basic and acidic residues" evidence="1">
    <location>
        <begin position="138"/>
        <end position="167"/>
    </location>
</feature>
<reference evidence="2 3" key="1">
    <citation type="submission" date="2024-01" db="EMBL/GenBank/DDBJ databases">
        <title>Genome assemblies of Stephania.</title>
        <authorList>
            <person name="Yang L."/>
        </authorList>
    </citation>
    <scope>NUCLEOTIDE SEQUENCE [LARGE SCALE GENOMIC DNA]</scope>
    <source>
        <strain evidence="2">QJT</strain>
        <tissue evidence="2">Leaf</tissue>
    </source>
</reference>
<dbReference type="PANTHER" id="PTHR36756">
    <property type="entry name" value="EXPRESSED PROTEIN"/>
    <property type="match status" value="1"/>
</dbReference>
<comment type="caution">
    <text evidence="2">The sequence shown here is derived from an EMBL/GenBank/DDBJ whole genome shotgun (WGS) entry which is preliminary data.</text>
</comment>
<evidence type="ECO:0000256" key="1">
    <source>
        <dbReference type="SAM" id="MobiDB-lite"/>
    </source>
</evidence>
<name>A0AAP0EFW3_9MAGN</name>
<feature type="region of interest" description="Disordered" evidence="1">
    <location>
        <begin position="1"/>
        <end position="121"/>
    </location>
</feature>
<sequence>MADADANEGSKRRLPSWMSGVNSSNRSSKSDSNSSKIVSVGENLDSDRLETSPPKGDRKRKPRNGGDAVKKKKKKRNGVDDEIERVGEKPVRGKKGRKSKSCELGNGEGERAESVSGYEEEELTVEDLMSIAEEYVKKADNDEDNSKYHRTDARGSSRPVFNEHESEVSTEAAHAIEVSKRRTASSSTSLSNFTCSIDLTRDGAAKGNEEAQSIMDAGFSQRITGDPTQDMLNLFLGPLLMQPPVEERRLEDVEKDITLHSELRKKEALQEKVVPLVAKKRSSLKDKVTLFLD</sequence>
<feature type="region of interest" description="Disordered" evidence="1">
    <location>
        <begin position="138"/>
        <end position="168"/>
    </location>
</feature>